<feature type="transmembrane region" description="Helical" evidence="7">
    <location>
        <begin position="160"/>
        <end position="178"/>
    </location>
</feature>
<dbReference type="GO" id="GO:0005886">
    <property type="term" value="C:plasma membrane"/>
    <property type="evidence" value="ECO:0007669"/>
    <property type="project" value="TreeGrafter"/>
</dbReference>
<evidence type="ECO:0000256" key="5">
    <source>
        <dbReference type="ARBA" id="ARBA00023136"/>
    </source>
</evidence>
<dbReference type="GO" id="GO:0022857">
    <property type="term" value="F:transmembrane transporter activity"/>
    <property type="evidence" value="ECO:0007669"/>
    <property type="project" value="InterPro"/>
</dbReference>
<dbReference type="Gene3D" id="1.20.1720.10">
    <property type="entry name" value="Multidrug resistance protein D"/>
    <property type="match status" value="1"/>
</dbReference>
<evidence type="ECO:0000256" key="1">
    <source>
        <dbReference type="ARBA" id="ARBA00004141"/>
    </source>
</evidence>
<keyword evidence="6" id="KW-0325">Glycoprotein</keyword>
<comment type="caution">
    <text evidence="8">The sequence shown here is derived from an EMBL/GenBank/DDBJ whole genome shotgun (WGS) entry which is preliminary data.</text>
</comment>
<keyword evidence="3 7" id="KW-0812">Transmembrane</keyword>
<keyword evidence="5 7" id="KW-0472">Membrane</keyword>
<feature type="transmembrane region" description="Helical" evidence="7">
    <location>
        <begin position="229"/>
        <end position="249"/>
    </location>
</feature>
<sequence length="479" mass="52778">MNSTSDSESHRALVVPKRDQRFWFILGSFTVAALVSSLEAITVFIALPTISGTLQLGHNYVWVISVYFLMRNIFADMMICDLAPLSDRGIIHEVIFAAIRVGLSFGPLIGGILASVGQWRWIFFLNLPVGAVLVVALYVFLRVSHQRKIGWRTHLRRIDYVGNLILVASTILILYVLTYAGSKYPWNSQHIKALLVVDLMLMAVFFVYERSSLCSHPLVPAIPFSNQTSSASLFISFIHSILLTWATYMYPLYLQSVLNASPARSGINLVIMVHIFLLFTVLGTTLLARTGEYKYIQIIGLTILTVAIGASSVSIQSSWTGNWPLLETVVAASLGVVTLVLRPAFEAELTKKEAASSSGTWALIRSLGAIGGISIPAAIFNNRAEQLSFRVSDPSARKALEGGRAYGHGTAAFLDRYAGETREQLVSVYADALREVWQIGVVFACLALFAALYERRVKPHKDNDTQFGPEKIKKGTPSN</sequence>
<dbReference type="PANTHER" id="PTHR23501">
    <property type="entry name" value="MAJOR FACILITATOR SUPERFAMILY"/>
    <property type="match status" value="1"/>
</dbReference>
<dbReference type="PANTHER" id="PTHR23501:SF187">
    <property type="entry name" value="MAJOR FACILITATOR SUPERFAMILY (MFS) PROFILE DOMAIN-CONTAINING PROTEIN"/>
    <property type="match status" value="1"/>
</dbReference>
<evidence type="ECO:0000256" key="3">
    <source>
        <dbReference type="ARBA" id="ARBA00022692"/>
    </source>
</evidence>
<feature type="transmembrane region" description="Helical" evidence="7">
    <location>
        <begin position="94"/>
        <end position="115"/>
    </location>
</feature>
<dbReference type="Gene3D" id="1.20.1250.20">
    <property type="entry name" value="MFS general substrate transporter like domains"/>
    <property type="match status" value="1"/>
</dbReference>
<dbReference type="EMBL" id="SKBN01000449">
    <property type="protein sequence ID" value="TGJ78118.1"/>
    <property type="molecule type" value="Genomic_DNA"/>
</dbReference>
<evidence type="ECO:0000256" key="7">
    <source>
        <dbReference type="SAM" id="Phobius"/>
    </source>
</evidence>
<organism evidence="8 9">
    <name type="scientific">Xylaria hypoxylon</name>
    <dbReference type="NCBI Taxonomy" id="37992"/>
    <lineage>
        <taxon>Eukaryota</taxon>
        <taxon>Fungi</taxon>
        <taxon>Dikarya</taxon>
        <taxon>Ascomycota</taxon>
        <taxon>Pezizomycotina</taxon>
        <taxon>Sordariomycetes</taxon>
        <taxon>Xylariomycetidae</taxon>
        <taxon>Xylariales</taxon>
        <taxon>Xylariaceae</taxon>
        <taxon>Xylaria</taxon>
    </lineage>
</organism>
<dbReference type="InterPro" id="IPR011701">
    <property type="entry name" value="MFS"/>
</dbReference>
<reference evidence="8 9" key="1">
    <citation type="submission" date="2019-03" db="EMBL/GenBank/DDBJ databases">
        <title>Draft genome sequence of Xylaria hypoxylon DSM 108379, a ubiquitous saprotrophic-parasitic fungi on hardwood.</title>
        <authorList>
            <person name="Buettner E."/>
            <person name="Leonhardt S."/>
            <person name="Gebauer A.M."/>
            <person name="Liers C."/>
            <person name="Hofrichter M."/>
            <person name="Kellner H."/>
        </authorList>
    </citation>
    <scope>NUCLEOTIDE SEQUENCE [LARGE SCALE GENOMIC DNA]</scope>
    <source>
        <strain evidence="8 9">DSM 108379</strain>
    </source>
</reference>
<gene>
    <name evidence="8" type="ORF">E0Z10_g10648</name>
</gene>
<evidence type="ECO:0000256" key="4">
    <source>
        <dbReference type="ARBA" id="ARBA00022989"/>
    </source>
</evidence>
<feature type="transmembrane region" description="Helical" evidence="7">
    <location>
        <begin position="121"/>
        <end position="140"/>
    </location>
</feature>
<feature type="transmembrane region" description="Helical" evidence="7">
    <location>
        <begin position="295"/>
        <end position="315"/>
    </location>
</feature>
<dbReference type="Proteomes" id="UP000297716">
    <property type="component" value="Unassembled WGS sequence"/>
</dbReference>
<dbReference type="SUPFAM" id="SSF103473">
    <property type="entry name" value="MFS general substrate transporter"/>
    <property type="match status" value="1"/>
</dbReference>
<feature type="transmembrane region" description="Helical" evidence="7">
    <location>
        <begin position="190"/>
        <end position="208"/>
    </location>
</feature>
<dbReference type="Pfam" id="PF07690">
    <property type="entry name" value="MFS_1"/>
    <property type="match status" value="1"/>
</dbReference>
<comment type="subcellular location">
    <subcellularLocation>
        <location evidence="1">Membrane</location>
        <topology evidence="1">Multi-pass membrane protein</topology>
    </subcellularLocation>
</comment>
<evidence type="ECO:0000313" key="8">
    <source>
        <dbReference type="EMBL" id="TGJ78118.1"/>
    </source>
</evidence>
<feature type="transmembrane region" description="Helical" evidence="7">
    <location>
        <begin position="436"/>
        <end position="453"/>
    </location>
</feature>
<keyword evidence="2" id="KW-0813">Transport</keyword>
<accession>A0A4Z0YDY4</accession>
<protein>
    <recommendedName>
        <fullName evidence="10">Major facilitator superfamily (MFS) profile domain-containing protein</fullName>
    </recommendedName>
</protein>
<dbReference type="OrthoDB" id="10021397at2759"/>
<feature type="transmembrane region" description="Helical" evidence="7">
    <location>
        <begin position="21"/>
        <end position="47"/>
    </location>
</feature>
<feature type="transmembrane region" description="Helical" evidence="7">
    <location>
        <begin position="362"/>
        <end position="380"/>
    </location>
</feature>
<feature type="transmembrane region" description="Helical" evidence="7">
    <location>
        <begin position="321"/>
        <end position="341"/>
    </location>
</feature>
<keyword evidence="4 7" id="KW-1133">Transmembrane helix</keyword>
<evidence type="ECO:0008006" key="10">
    <source>
        <dbReference type="Google" id="ProtNLM"/>
    </source>
</evidence>
<dbReference type="AlphaFoldDB" id="A0A4Z0YDY4"/>
<keyword evidence="9" id="KW-1185">Reference proteome</keyword>
<evidence type="ECO:0000256" key="2">
    <source>
        <dbReference type="ARBA" id="ARBA00022448"/>
    </source>
</evidence>
<dbReference type="InterPro" id="IPR036259">
    <property type="entry name" value="MFS_trans_sf"/>
</dbReference>
<evidence type="ECO:0000256" key="6">
    <source>
        <dbReference type="ARBA" id="ARBA00023180"/>
    </source>
</evidence>
<proteinExistence type="predicted"/>
<feature type="transmembrane region" description="Helical" evidence="7">
    <location>
        <begin position="269"/>
        <end position="288"/>
    </location>
</feature>
<evidence type="ECO:0000313" key="9">
    <source>
        <dbReference type="Proteomes" id="UP000297716"/>
    </source>
</evidence>
<name>A0A4Z0YDY4_9PEZI</name>
<feature type="transmembrane region" description="Helical" evidence="7">
    <location>
        <begin position="59"/>
        <end position="82"/>
    </location>
</feature>